<evidence type="ECO:0000313" key="1">
    <source>
        <dbReference type="EMBL" id="PIQ86836.1"/>
    </source>
</evidence>
<comment type="caution">
    <text evidence="1">The sequence shown here is derived from an EMBL/GenBank/DDBJ whole genome shotgun (WGS) entry which is preliminary data.</text>
</comment>
<dbReference type="EMBL" id="PCVY01000028">
    <property type="protein sequence ID" value="PIQ86836.1"/>
    <property type="molecule type" value="Genomic_DNA"/>
</dbReference>
<protein>
    <submittedName>
        <fullName evidence="1">Uncharacterized protein</fullName>
    </submittedName>
</protein>
<dbReference type="AlphaFoldDB" id="A0A2H0LR46"/>
<organism evidence="1 2">
    <name type="scientific">Candidatus Abzuiibacterium crystallinum</name>
    <dbReference type="NCBI Taxonomy" id="1974748"/>
    <lineage>
        <taxon>Bacteria</taxon>
        <taxon>Pseudomonadati</taxon>
        <taxon>Candidatus Omnitrophota</taxon>
        <taxon>Candidatus Abzuiibacterium</taxon>
    </lineage>
</organism>
<proteinExistence type="predicted"/>
<gene>
    <name evidence="1" type="ORF">COV74_03120</name>
</gene>
<reference evidence="1 2" key="1">
    <citation type="submission" date="2017-09" db="EMBL/GenBank/DDBJ databases">
        <title>Depth-based differentiation of microbial function through sediment-hosted aquifers and enrichment of novel symbionts in the deep terrestrial subsurface.</title>
        <authorList>
            <person name="Probst A.J."/>
            <person name="Ladd B."/>
            <person name="Jarett J.K."/>
            <person name="Geller-Mcgrath D.E."/>
            <person name="Sieber C.M."/>
            <person name="Emerson J.B."/>
            <person name="Anantharaman K."/>
            <person name="Thomas B.C."/>
            <person name="Malmstrom R."/>
            <person name="Stieglmeier M."/>
            <person name="Klingl A."/>
            <person name="Woyke T."/>
            <person name="Ryan C.M."/>
            <person name="Banfield J.F."/>
        </authorList>
    </citation>
    <scope>NUCLEOTIDE SEQUENCE [LARGE SCALE GENOMIC DNA]</scope>
    <source>
        <strain evidence="1">CG11_big_fil_rev_8_21_14_0_20_45_26</strain>
    </source>
</reference>
<evidence type="ECO:0000313" key="2">
    <source>
        <dbReference type="Proteomes" id="UP000230859"/>
    </source>
</evidence>
<accession>A0A2H0LR46</accession>
<dbReference type="Proteomes" id="UP000230859">
    <property type="component" value="Unassembled WGS sequence"/>
</dbReference>
<name>A0A2H0LR46_9BACT</name>
<sequence>MIIRWSKRLLTIIFFLYITGIVCLNFKPLTLTTHPVLLKSLILGQNKGYILPGSEFEIFRPYLPRNGRFSVIFDEPFAQNKSIQHRLWNAQNYLCPLILNHDPAEELALVLCSDESSASKRLNATHYTWLKQINPGAGIARKQV</sequence>